<dbReference type="Gene3D" id="3.30.710.10">
    <property type="entry name" value="Potassium Channel Kv1.1, Chain A"/>
    <property type="match status" value="1"/>
</dbReference>
<reference evidence="3" key="1">
    <citation type="submission" date="2022-11" db="UniProtKB">
        <authorList>
            <consortium name="WormBaseParasite"/>
        </authorList>
    </citation>
    <scope>IDENTIFICATION</scope>
</reference>
<proteinExistence type="predicted"/>
<organism evidence="2 3">
    <name type="scientific">Panagrolaimus davidi</name>
    <dbReference type="NCBI Taxonomy" id="227884"/>
    <lineage>
        <taxon>Eukaryota</taxon>
        <taxon>Metazoa</taxon>
        <taxon>Ecdysozoa</taxon>
        <taxon>Nematoda</taxon>
        <taxon>Chromadorea</taxon>
        <taxon>Rhabditida</taxon>
        <taxon>Tylenchina</taxon>
        <taxon>Panagrolaimomorpha</taxon>
        <taxon>Panagrolaimoidea</taxon>
        <taxon>Panagrolaimidae</taxon>
        <taxon>Panagrolaimus</taxon>
    </lineage>
</organism>
<dbReference type="AlphaFoldDB" id="A0A914QB91"/>
<dbReference type="Proteomes" id="UP000887578">
    <property type="component" value="Unplaced"/>
</dbReference>
<accession>A0A914QB91</accession>
<evidence type="ECO:0000259" key="1">
    <source>
        <dbReference type="PROSITE" id="PS50097"/>
    </source>
</evidence>
<dbReference type="SMART" id="SM00225">
    <property type="entry name" value="BTB"/>
    <property type="match status" value="1"/>
</dbReference>
<dbReference type="InterPro" id="IPR011333">
    <property type="entry name" value="SKP1/BTB/POZ_sf"/>
</dbReference>
<dbReference type="PROSITE" id="PS51257">
    <property type="entry name" value="PROKAR_LIPOPROTEIN"/>
    <property type="match status" value="1"/>
</dbReference>
<name>A0A914QB91_9BILA</name>
<dbReference type="Pfam" id="PF00651">
    <property type="entry name" value="BTB"/>
    <property type="match status" value="1"/>
</dbReference>
<sequence length="271" mass="30777">MPKNMNISVNATISCESANYVRKCTCLYTKSDEYWLKICSLDDILDPNKNFMSQLKSVTIWVKATLTIFNANDLLTKKIKIDSLGPKLWENENGKDAKIVVDGKEIKVHKSVLQTRSTMLKNLIDFEVKTEPETKKMRGMPTLTPENSSSDLILINNYGFNIVEKAVMFCYDISCFDGFSAKDGINLLKFAEEFQMTDLKEKAEDCCIKNISGSNVCFYVNSSVDVKADKLYHKCFEYLLRCMKDGTAVKDVDKLNAEMKEKLFANAFTKA</sequence>
<dbReference type="InterPro" id="IPR000210">
    <property type="entry name" value="BTB/POZ_dom"/>
</dbReference>
<protein>
    <submittedName>
        <fullName evidence="3">BTB domain-containing protein</fullName>
    </submittedName>
</protein>
<dbReference type="SUPFAM" id="SSF54695">
    <property type="entry name" value="POZ domain"/>
    <property type="match status" value="1"/>
</dbReference>
<evidence type="ECO:0000313" key="2">
    <source>
        <dbReference type="Proteomes" id="UP000887578"/>
    </source>
</evidence>
<evidence type="ECO:0000313" key="3">
    <source>
        <dbReference type="WBParaSite" id="PDA_v2.g24437.t1"/>
    </source>
</evidence>
<keyword evidence="2" id="KW-1185">Reference proteome</keyword>
<feature type="domain" description="BTB" evidence="1">
    <location>
        <begin position="95"/>
        <end position="172"/>
    </location>
</feature>
<dbReference type="PROSITE" id="PS50097">
    <property type="entry name" value="BTB"/>
    <property type="match status" value="1"/>
</dbReference>
<dbReference type="WBParaSite" id="PDA_v2.g24437.t1">
    <property type="protein sequence ID" value="PDA_v2.g24437.t1"/>
    <property type="gene ID" value="PDA_v2.g24437"/>
</dbReference>